<feature type="region of interest" description="Disordered" evidence="1">
    <location>
        <begin position="42"/>
        <end position="62"/>
    </location>
</feature>
<evidence type="ECO:0000313" key="2">
    <source>
        <dbReference type="EMBL" id="KAK7965968.1"/>
    </source>
</evidence>
<protein>
    <recommendedName>
        <fullName evidence="4">F-box domain-containing protein</fullName>
    </recommendedName>
</protein>
<dbReference type="GeneID" id="92069529"/>
<dbReference type="Proteomes" id="UP001391051">
    <property type="component" value="Unassembled WGS sequence"/>
</dbReference>
<evidence type="ECO:0000313" key="3">
    <source>
        <dbReference type="Proteomes" id="UP001391051"/>
    </source>
</evidence>
<proteinExistence type="predicted"/>
<feature type="region of interest" description="Disordered" evidence="1">
    <location>
        <begin position="237"/>
        <end position="265"/>
    </location>
</feature>
<evidence type="ECO:0008006" key="4">
    <source>
        <dbReference type="Google" id="ProtNLM"/>
    </source>
</evidence>
<name>A0ABR1QTG7_9PEZI</name>
<evidence type="ECO:0000256" key="1">
    <source>
        <dbReference type="SAM" id="MobiDB-lite"/>
    </source>
</evidence>
<feature type="compositionally biased region" description="Low complexity" evidence="1">
    <location>
        <begin position="251"/>
        <end position="265"/>
    </location>
</feature>
<dbReference type="RefSeq" id="XP_066705360.1">
    <property type="nucleotide sequence ID" value="XM_066836467.1"/>
</dbReference>
<dbReference type="EMBL" id="JAQQWE010000001">
    <property type="protein sequence ID" value="KAK7965968.1"/>
    <property type="molecule type" value="Genomic_DNA"/>
</dbReference>
<keyword evidence="3" id="KW-1185">Reference proteome</keyword>
<sequence length="265" mass="28113">MQLTIDDDDDAAADVDIYWDDEYKPAEHSNIDAALGAGCRTLTNDQPSGGWDSRPSPKPSDALQVPVQAEVIKEITRLASAGDLLKIARVTGGDRSRALSQYRPAKIVHTRVESDAPALLTGLLNSPKAARGVGYLVSGSLNAAQAGRMFVGQRDLTFCAGDMQLERMIWDQIKAPYAGSVKAKVVLQAATSHLLILSTVASAGASSEKSVCLFSFAGQALICADEDPVEISRHRHFLPPHPADLPESRESSLSGSLGSKSCTGV</sequence>
<gene>
    <name evidence="2" type="ORF">PG986_000245</name>
</gene>
<comment type="caution">
    <text evidence="2">The sequence shown here is derived from an EMBL/GenBank/DDBJ whole genome shotgun (WGS) entry which is preliminary data.</text>
</comment>
<organism evidence="2 3">
    <name type="scientific">Apiospora aurea</name>
    <dbReference type="NCBI Taxonomy" id="335848"/>
    <lineage>
        <taxon>Eukaryota</taxon>
        <taxon>Fungi</taxon>
        <taxon>Dikarya</taxon>
        <taxon>Ascomycota</taxon>
        <taxon>Pezizomycotina</taxon>
        <taxon>Sordariomycetes</taxon>
        <taxon>Xylariomycetidae</taxon>
        <taxon>Amphisphaeriales</taxon>
        <taxon>Apiosporaceae</taxon>
        <taxon>Apiospora</taxon>
    </lineage>
</organism>
<accession>A0ABR1QTG7</accession>
<reference evidence="2 3" key="1">
    <citation type="submission" date="2023-01" db="EMBL/GenBank/DDBJ databases">
        <title>Analysis of 21 Apiospora genomes using comparative genomics revels a genus with tremendous synthesis potential of carbohydrate active enzymes and secondary metabolites.</title>
        <authorList>
            <person name="Sorensen T."/>
        </authorList>
    </citation>
    <scope>NUCLEOTIDE SEQUENCE [LARGE SCALE GENOMIC DNA]</scope>
    <source>
        <strain evidence="2 3">CBS 24483</strain>
    </source>
</reference>